<dbReference type="Pfam" id="PF00089">
    <property type="entry name" value="Trypsin"/>
    <property type="match status" value="1"/>
</dbReference>
<feature type="signal peptide" evidence="10">
    <location>
        <begin position="1"/>
        <end position="20"/>
    </location>
</feature>
<evidence type="ECO:0000259" key="11">
    <source>
        <dbReference type="PROSITE" id="PS50240"/>
    </source>
</evidence>
<evidence type="ECO:0000256" key="1">
    <source>
        <dbReference type="ARBA" id="ARBA00004239"/>
    </source>
</evidence>
<dbReference type="PANTHER" id="PTHR24276:SF91">
    <property type="entry name" value="AT26814P-RELATED"/>
    <property type="match status" value="1"/>
</dbReference>
<dbReference type="PROSITE" id="PS50240">
    <property type="entry name" value="TRYPSIN_DOM"/>
    <property type="match status" value="1"/>
</dbReference>
<keyword evidence="4" id="KW-0378">Hydrolase</keyword>
<evidence type="ECO:0000256" key="6">
    <source>
        <dbReference type="ARBA" id="ARBA00023157"/>
    </source>
</evidence>
<name>A0A6J1NA65_BICAN</name>
<evidence type="ECO:0000256" key="7">
    <source>
        <dbReference type="ARBA" id="ARBA00023240"/>
    </source>
</evidence>
<keyword evidence="12" id="KW-1185">Reference proteome</keyword>
<dbReference type="Proteomes" id="UP001652582">
    <property type="component" value="Chromosome 6"/>
</dbReference>
<feature type="chain" id="PRO_5026768118" evidence="10">
    <location>
        <begin position="21"/>
        <end position="267"/>
    </location>
</feature>
<keyword evidence="3" id="KW-0645">Protease</keyword>
<dbReference type="PANTHER" id="PTHR24276">
    <property type="entry name" value="POLYSERASE-RELATED"/>
    <property type="match status" value="1"/>
</dbReference>
<dbReference type="InterPro" id="IPR009003">
    <property type="entry name" value="Peptidase_S1_PA"/>
</dbReference>
<dbReference type="GO" id="GO:0005576">
    <property type="term" value="C:extracellular region"/>
    <property type="evidence" value="ECO:0007669"/>
    <property type="project" value="UniProtKB-SubCell"/>
</dbReference>
<protein>
    <submittedName>
        <fullName evidence="13">Trypsin-7-like</fullName>
    </submittedName>
</protein>
<reference evidence="13" key="1">
    <citation type="submission" date="2025-08" db="UniProtKB">
        <authorList>
            <consortium name="RefSeq"/>
        </authorList>
    </citation>
    <scope>IDENTIFICATION</scope>
</reference>
<dbReference type="GO" id="GO:0090729">
    <property type="term" value="F:toxin activity"/>
    <property type="evidence" value="ECO:0007669"/>
    <property type="project" value="UniProtKB-KW"/>
</dbReference>
<dbReference type="GO" id="GO:0004252">
    <property type="term" value="F:serine-type endopeptidase activity"/>
    <property type="evidence" value="ECO:0007669"/>
    <property type="project" value="InterPro"/>
</dbReference>
<evidence type="ECO:0000313" key="13">
    <source>
        <dbReference type="RefSeq" id="XP_023944625.1"/>
    </source>
</evidence>
<evidence type="ECO:0000256" key="10">
    <source>
        <dbReference type="SAM" id="SignalP"/>
    </source>
</evidence>
<keyword evidence="9" id="KW-1205">Fibrinolytic toxin</keyword>
<dbReference type="AlphaFoldDB" id="A0A6J1NA65"/>
<evidence type="ECO:0000256" key="3">
    <source>
        <dbReference type="ARBA" id="ARBA00022670"/>
    </source>
</evidence>
<dbReference type="InterPro" id="IPR043504">
    <property type="entry name" value="Peptidase_S1_PA_chymotrypsin"/>
</dbReference>
<keyword evidence="6" id="KW-1015">Disulfide bond</keyword>
<dbReference type="SMART" id="SM00020">
    <property type="entry name" value="Tryp_SPc"/>
    <property type="match status" value="1"/>
</dbReference>
<evidence type="ECO:0000313" key="12">
    <source>
        <dbReference type="Proteomes" id="UP001652582"/>
    </source>
</evidence>
<comment type="subcellular location">
    <subcellularLocation>
        <location evidence="1">Secreted</location>
        <location evidence="1">Extracellular space</location>
    </subcellularLocation>
</comment>
<dbReference type="GeneID" id="112050565"/>
<accession>A0A6J1NA65</accession>
<keyword evidence="2" id="KW-0800">Toxin</keyword>
<dbReference type="InterPro" id="IPR001254">
    <property type="entry name" value="Trypsin_dom"/>
</dbReference>
<evidence type="ECO:0000256" key="8">
    <source>
        <dbReference type="ARBA" id="ARBA00055534"/>
    </source>
</evidence>
<dbReference type="SUPFAM" id="SSF50494">
    <property type="entry name" value="Trypsin-like serine proteases"/>
    <property type="match status" value="1"/>
</dbReference>
<evidence type="ECO:0000256" key="9">
    <source>
        <dbReference type="ARBA" id="ARBA00084094"/>
    </source>
</evidence>
<dbReference type="GO" id="GO:0006508">
    <property type="term" value="P:proteolysis"/>
    <property type="evidence" value="ECO:0007669"/>
    <property type="project" value="UniProtKB-KW"/>
</dbReference>
<proteinExistence type="predicted"/>
<dbReference type="InterPro" id="IPR050430">
    <property type="entry name" value="Peptidase_S1"/>
</dbReference>
<sequence>MWFWLSVCVLSAVGWADSEAISSQHSAAEGRKGVKLIDSRSSTGVEGTIEDQPYQVSFKIDNTYYCGGIIIGEKDIVAPAHCTYGVSPEQVVLRAGSTFRHNGLIIPIAEVVTHPDYNEPAFDKDVGYMITAEPIVFTKTIQPIALPPRSRALAGDVVIVGWGRRGEAVDAPSRVMKTLAHMYDSMKCQIAYPTLMTRNKACSSNFHLGGEELEDCQRETDGAAIQDGMVVALVTFTGVCGHESSPSLFADLAAPEIRDFLHDNLGV</sequence>
<evidence type="ECO:0000256" key="5">
    <source>
        <dbReference type="ARBA" id="ARBA00022825"/>
    </source>
</evidence>
<dbReference type="KEGG" id="bany:112050565"/>
<evidence type="ECO:0000256" key="2">
    <source>
        <dbReference type="ARBA" id="ARBA00022656"/>
    </source>
</evidence>
<evidence type="ECO:0000256" key="4">
    <source>
        <dbReference type="ARBA" id="ARBA00022801"/>
    </source>
</evidence>
<keyword evidence="10" id="KW-0732">Signal</keyword>
<organism evidence="12 13">
    <name type="scientific">Bicyclus anynana</name>
    <name type="common">Squinting bush brown butterfly</name>
    <dbReference type="NCBI Taxonomy" id="110368"/>
    <lineage>
        <taxon>Eukaryota</taxon>
        <taxon>Metazoa</taxon>
        <taxon>Ecdysozoa</taxon>
        <taxon>Arthropoda</taxon>
        <taxon>Hexapoda</taxon>
        <taxon>Insecta</taxon>
        <taxon>Pterygota</taxon>
        <taxon>Neoptera</taxon>
        <taxon>Endopterygota</taxon>
        <taxon>Lepidoptera</taxon>
        <taxon>Glossata</taxon>
        <taxon>Ditrysia</taxon>
        <taxon>Papilionoidea</taxon>
        <taxon>Nymphalidae</taxon>
        <taxon>Satyrinae</taxon>
        <taxon>Satyrini</taxon>
        <taxon>Mycalesina</taxon>
        <taxon>Bicyclus</taxon>
    </lineage>
</organism>
<dbReference type="OrthoDB" id="6867026at2759"/>
<dbReference type="FunFam" id="2.40.10.10:FF:000068">
    <property type="entry name" value="transmembrane protease serine 2"/>
    <property type="match status" value="1"/>
</dbReference>
<dbReference type="Gene3D" id="2.40.10.10">
    <property type="entry name" value="Trypsin-like serine proteases"/>
    <property type="match status" value="2"/>
</dbReference>
<gene>
    <name evidence="13" type="primary">LOC112050565</name>
</gene>
<comment type="function">
    <text evidence="8">Fibrinolytic activity; shows preferential cleavage of Arg-Gly bonds in all three fibrinogen chains. Contact with the caterpillars causes severe bleeding, due the anticoagulant effect of the protein.</text>
</comment>
<keyword evidence="5" id="KW-0720">Serine protease</keyword>
<feature type="domain" description="Peptidase S1" evidence="11">
    <location>
        <begin position="36"/>
        <end position="266"/>
    </location>
</feature>
<dbReference type="RefSeq" id="XP_023944625.1">
    <property type="nucleotide sequence ID" value="XM_024088857.2"/>
</dbReference>
<keyword evidence="7" id="KW-1199">Hemostasis impairing toxin</keyword>